<dbReference type="InterPro" id="IPR015797">
    <property type="entry name" value="NUDIX_hydrolase-like_dom_sf"/>
</dbReference>
<dbReference type="HOGENOM" id="CLU_037162_16_1_6"/>
<dbReference type="STRING" id="314278.NB231_04090"/>
<evidence type="ECO:0000313" key="3">
    <source>
        <dbReference type="EMBL" id="EAR22057.1"/>
    </source>
</evidence>
<dbReference type="PROSITE" id="PS51462">
    <property type="entry name" value="NUDIX"/>
    <property type="match status" value="1"/>
</dbReference>
<name>A4BPQ2_9GAMM</name>
<gene>
    <name evidence="3" type="ORF">NB231_04090</name>
</gene>
<sequence length="185" mass="20884">MSTHHVNDVGPRVQCIPEGDDRHRLTCPDCGYIAYENPKIVIGAVCRWDARILLCRRAIEPRRGYWTLPAGYLELNESVEDGARREAWEEARAELALGPLLAVYSITRINLVQIIFRARLLRANVSPGPESSEVHLFRWDEIPFAELAFPSVQWALEHDRRAEEGVTPVAASNPEPEVPLKSPPL</sequence>
<dbReference type="Proteomes" id="UP000003374">
    <property type="component" value="Unassembled WGS sequence"/>
</dbReference>
<protein>
    <recommendedName>
        <fullName evidence="2">Nudix hydrolase domain-containing protein</fullName>
    </recommendedName>
</protein>
<dbReference type="Pfam" id="PF14803">
    <property type="entry name" value="Zn_ribbon_Nudix"/>
    <property type="match status" value="1"/>
</dbReference>
<feature type="region of interest" description="Disordered" evidence="1">
    <location>
        <begin position="163"/>
        <end position="185"/>
    </location>
</feature>
<dbReference type="EMBL" id="AAOF01000004">
    <property type="protein sequence ID" value="EAR22057.1"/>
    <property type="molecule type" value="Genomic_DNA"/>
</dbReference>
<dbReference type="Gene3D" id="3.90.79.10">
    <property type="entry name" value="Nucleoside Triphosphate Pyrophosphohydrolase"/>
    <property type="match status" value="1"/>
</dbReference>
<reference evidence="3 4" key="1">
    <citation type="submission" date="2006-02" db="EMBL/GenBank/DDBJ databases">
        <authorList>
            <person name="Waterbury J."/>
            <person name="Ferriera S."/>
            <person name="Johnson J."/>
            <person name="Kravitz S."/>
            <person name="Halpern A."/>
            <person name="Remington K."/>
            <person name="Beeson K."/>
            <person name="Tran B."/>
            <person name="Rogers Y.-H."/>
            <person name="Friedman R."/>
            <person name="Venter J.C."/>
        </authorList>
    </citation>
    <scope>NUCLEOTIDE SEQUENCE [LARGE SCALE GENOMIC DNA]</scope>
    <source>
        <strain evidence="3 4">Nb-231</strain>
    </source>
</reference>
<feature type="domain" description="Nudix hydrolase" evidence="2">
    <location>
        <begin position="35"/>
        <end position="172"/>
    </location>
</feature>
<dbReference type="InterPro" id="IPR000086">
    <property type="entry name" value="NUDIX_hydrolase_dom"/>
</dbReference>
<dbReference type="AlphaFoldDB" id="A4BPQ2"/>
<dbReference type="GO" id="GO:0003824">
    <property type="term" value="F:catalytic activity"/>
    <property type="evidence" value="ECO:0007669"/>
    <property type="project" value="UniProtKB-ARBA"/>
</dbReference>
<dbReference type="Gene3D" id="2.20.70.10">
    <property type="match status" value="1"/>
</dbReference>
<accession>A4BPQ2</accession>
<evidence type="ECO:0000259" key="2">
    <source>
        <dbReference type="PROSITE" id="PS51462"/>
    </source>
</evidence>
<evidence type="ECO:0000313" key="4">
    <source>
        <dbReference type="Proteomes" id="UP000003374"/>
    </source>
</evidence>
<comment type="caution">
    <text evidence="3">The sequence shown here is derived from an EMBL/GenBank/DDBJ whole genome shotgun (WGS) entry which is preliminary data.</text>
</comment>
<proteinExistence type="predicted"/>
<dbReference type="eggNOG" id="COG1051">
    <property type="taxonomic scope" value="Bacteria"/>
</dbReference>
<dbReference type="SUPFAM" id="SSF55811">
    <property type="entry name" value="Nudix"/>
    <property type="match status" value="1"/>
</dbReference>
<organism evidence="3 4">
    <name type="scientific">Nitrococcus mobilis Nb-231</name>
    <dbReference type="NCBI Taxonomy" id="314278"/>
    <lineage>
        <taxon>Bacteria</taxon>
        <taxon>Pseudomonadati</taxon>
        <taxon>Pseudomonadota</taxon>
        <taxon>Gammaproteobacteria</taxon>
        <taxon>Chromatiales</taxon>
        <taxon>Ectothiorhodospiraceae</taxon>
        <taxon>Nitrococcus</taxon>
    </lineage>
</organism>
<dbReference type="OrthoDB" id="5417595at2"/>
<dbReference type="PANTHER" id="PTHR43222">
    <property type="entry name" value="NUDIX HYDROLASE 23"/>
    <property type="match status" value="1"/>
</dbReference>
<keyword evidence="4" id="KW-1185">Reference proteome</keyword>
<evidence type="ECO:0000256" key="1">
    <source>
        <dbReference type="SAM" id="MobiDB-lite"/>
    </source>
</evidence>
<dbReference type="PANTHER" id="PTHR43222:SF2">
    <property type="entry name" value="NUDIX HYDROLASE 23, CHLOROPLASTIC"/>
    <property type="match status" value="1"/>
</dbReference>
<dbReference type="Pfam" id="PF00293">
    <property type="entry name" value="NUDIX"/>
    <property type="match status" value="1"/>
</dbReference>
<dbReference type="InterPro" id="IPR029401">
    <property type="entry name" value="Nudix_N"/>
</dbReference>
<dbReference type="RefSeq" id="WP_004999970.1">
    <property type="nucleotide sequence ID" value="NZ_CH672427.1"/>
</dbReference>
<dbReference type="CDD" id="cd04511">
    <property type="entry name" value="NUDIX_Hydrolase"/>
    <property type="match status" value="1"/>
</dbReference>